<keyword evidence="3" id="KW-1185">Reference proteome</keyword>
<sequence length="195" mass="23059">MAKKLVPTKSLPKKTPFSIKFEKELQSLKSEASGNQSDSPQSERQPIPPRIYHDIMQKRRVKFVRGFWQKAELSAVEFSRLKKKYIEAGYEWPSELDEKSPHKHYCLDKVKRLEKSEAVLKKTPSFLKQYKIKIEIERNIEAVKSFRTEQKIYLARLNEGKGEDPSRWEKETILDIIQRGNNSKFLNFNSEEKRK</sequence>
<feature type="region of interest" description="Disordered" evidence="1">
    <location>
        <begin position="27"/>
        <end position="51"/>
    </location>
</feature>
<evidence type="ECO:0000313" key="3">
    <source>
        <dbReference type="Proteomes" id="UP001165289"/>
    </source>
</evidence>
<comment type="caution">
    <text evidence="2">The sequence shown here is derived from an EMBL/GenBank/DDBJ whole genome shotgun (WGS) entry which is preliminary data.</text>
</comment>
<name>A0AAV7JES6_9METZ</name>
<dbReference type="Proteomes" id="UP001165289">
    <property type="component" value="Unassembled WGS sequence"/>
</dbReference>
<protein>
    <submittedName>
        <fullName evidence="2">Uncharacterized protein</fullName>
    </submittedName>
</protein>
<feature type="compositionally biased region" description="Polar residues" evidence="1">
    <location>
        <begin position="27"/>
        <end position="44"/>
    </location>
</feature>
<gene>
    <name evidence="2" type="ORF">LOD99_8887</name>
</gene>
<proteinExistence type="predicted"/>
<accession>A0AAV7JES6</accession>
<evidence type="ECO:0000256" key="1">
    <source>
        <dbReference type="SAM" id="MobiDB-lite"/>
    </source>
</evidence>
<dbReference type="AlphaFoldDB" id="A0AAV7JES6"/>
<organism evidence="2 3">
    <name type="scientific">Oopsacas minuta</name>
    <dbReference type="NCBI Taxonomy" id="111878"/>
    <lineage>
        <taxon>Eukaryota</taxon>
        <taxon>Metazoa</taxon>
        <taxon>Porifera</taxon>
        <taxon>Hexactinellida</taxon>
        <taxon>Hexasterophora</taxon>
        <taxon>Lyssacinosida</taxon>
        <taxon>Leucopsacidae</taxon>
        <taxon>Oopsacas</taxon>
    </lineage>
</organism>
<reference evidence="2 3" key="1">
    <citation type="journal article" date="2023" name="BMC Biol.">
        <title>The compact genome of the sponge Oopsacas minuta (Hexactinellida) is lacking key metazoan core genes.</title>
        <authorList>
            <person name="Santini S."/>
            <person name="Schenkelaars Q."/>
            <person name="Jourda C."/>
            <person name="Duchesne M."/>
            <person name="Belahbib H."/>
            <person name="Rocher C."/>
            <person name="Selva M."/>
            <person name="Riesgo A."/>
            <person name="Vervoort M."/>
            <person name="Leys S.P."/>
            <person name="Kodjabachian L."/>
            <person name="Le Bivic A."/>
            <person name="Borchiellini C."/>
            <person name="Claverie J.M."/>
            <person name="Renard E."/>
        </authorList>
    </citation>
    <scope>NUCLEOTIDE SEQUENCE [LARGE SCALE GENOMIC DNA]</scope>
    <source>
        <strain evidence="2">SPO-2</strain>
    </source>
</reference>
<evidence type="ECO:0000313" key="2">
    <source>
        <dbReference type="EMBL" id="KAI6647151.1"/>
    </source>
</evidence>
<dbReference type="EMBL" id="JAKMXF010000345">
    <property type="protein sequence ID" value="KAI6647151.1"/>
    <property type="molecule type" value="Genomic_DNA"/>
</dbReference>